<sequence>MAQFDAAAVGETLQSNMNDVIEEAGKISPSSKTVMKDVMVTTQTSSSTEAVNATIMKGAGKLVNQPVQLTKM</sequence>
<dbReference type="EMBL" id="MEUI01000050">
    <property type="protein sequence ID" value="OGC32464.1"/>
    <property type="molecule type" value="Genomic_DNA"/>
</dbReference>
<organism evidence="1 2">
    <name type="scientific">candidate division WOR-1 bacterium RIFOXYC2_FULL_41_25</name>
    <dbReference type="NCBI Taxonomy" id="1802586"/>
    <lineage>
        <taxon>Bacteria</taxon>
        <taxon>Bacillati</taxon>
        <taxon>Saganbacteria</taxon>
    </lineage>
</organism>
<proteinExistence type="predicted"/>
<comment type="caution">
    <text evidence="1">The sequence shown here is derived from an EMBL/GenBank/DDBJ whole genome shotgun (WGS) entry which is preliminary data.</text>
</comment>
<evidence type="ECO:0000313" key="2">
    <source>
        <dbReference type="Proteomes" id="UP000177309"/>
    </source>
</evidence>
<accession>A0A1F4TIF0</accession>
<reference evidence="1 2" key="1">
    <citation type="journal article" date="2016" name="Nat. Commun.">
        <title>Thousands of microbial genomes shed light on interconnected biogeochemical processes in an aquifer system.</title>
        <authorList>
            <person name="Anantharaman K."/>
            <person name="Brown C.T."/>
            <person name="Hug L.A."/>
            <person name="Sharon I."/>
            <person name="Castelle C.J."/>
            <person name="Probst A.J."/>
            <person name="Thomas B.C."/>
            <person name="Singh A."/>
            <person name="Wilkins M.J."/>
            <person name="Karaoz U."/>
            <person name="Brodie E.L."/>
            <person name="Williams K.H."/>
            <person name="Hubbard S.S."/>
            <person name="Banfield J.F."/>
        </authorList>
    </citation>
    <scope>NUCLEOTIDE SEQUENCE [LARGE SCALE GENOMIC DNA]</scope>
</reference>
<dbReference type="AlphaFoldDB" id="A0A1F4TIF0"/>
<protein>
    <submittedName>
        <fullName evidence="1">Uncharacterized protein</fullName>
    </submittedName>
</protein>
<name>A0A1F4TIF0_UNCSA</name>
<gene>
    <name evidence="1" type="ORF">A2462_00160</name>
</gene>
<dbReference type="Proteomes" id="UP000177309">
    <property type="component" value="Unassembled WGS sequence"/>
</dbReference>
<evidence type="ECO:0000313" key="1">
    <source>
        <dbReference type="EMBL" id="OGC32464.1"/>
    </source>
</evidence>